<evidence type="ECO:0000313" key="15">
    <source>
        <dbReference type="Proteomes" id="UP001634393"/>
    </source>
</evidence>
<evidence type="ECO:0000256" key="8">
    <source>
        <dbReference type="ARBA" id="ARBA00022692"/>
    </source>
</evidence>
<dbReference type="Gene3D" id="1.20.1280.290">
    <property type="match status" value="1"/>
</dbReference>
<evidence type="ECO:0000256" key="10">
    <source>
        <dbReference type="ARBA" id="ARBA00022989"/>
    </source>
</evidence>
<dbReference type="InterPro" id="IPR047664">
    <property type="entry name" value="SWEET"/>
</dbReference>
<dbReference type="EMBL" id="JBJXBP010000004">
    <property type="protein sequence ID" value="KAL3834394.1"/>
    <property type="molecule type" value="Genomic_DNA"/>
</dbReference>
<evidence type="ECO:0000313" key="14">
    <source>
        <dbReference type="EMBL" id="KAL3834394.1"/>
    </source>
</evidence>
<keyword evidence="7" id="KW-0762">Sugar transport</keyword>
<keyword evidence="5" id="KW-0813">Transport</keyword>
<organism evidence="14 15">
    <name type="scientific">Penstemon smallii</name>
    <dbReference type="NCBI Taxonomy" id="265156"/>
    <lineage>
        <taxon>Eukaryota</taxon>
        <taxon>Viridiplantae</taxon>
        <taxon>Streptophyta</taxon>
        <taxon>Embryophyta</taxon>
        <taxon>Tracheophyta</taxon>
        <taxon>Spermatophyta</taxon>
        <taxon>Magnoliopsida</taxon>
        <taxon>eudicotyledons</taxon>
        <taxon>Gunneridae</taxon>
        <taxon>Pentapetalae</taxon>
        <taxon>asterids</taxon>
        <taxon>lamiids</taxon>
        <taxon>Lamiales</taxon>
        <taxon>Plantaginaceae</taxon>
        <taxon>Cheloneae</taxon>
        <taxon>Penstemon</taxon>
    </lineage>
</organism>
<proteinExistence type="inferred from homology"/>
<comment type="caution">
    <text evidence="14">The sequence shown here is derived from an EMBL/GenBank/DDBJ whole genome shotgun (WGS) entry which is preliminary data.</text>
</comment>
<keyword evidence="15" id="KW-1185">Reference proteome</keyword>
<feature type="transmembrane region" description="Helical" evidence="13">
    <location>
        <begin position="6"/>
        <end position="28"/>
    </location>
</feature>
<sequence length="216" mass="24330">MTHYTAALVVGIIASATSLGLIISRVLAIEELHPYLYLTCLSGHIFWLTYGEVLLSNKVTPPPLLRVQFLFYVNQIGMLFEFYYIKIIMDIFGGFNCVLCIVIYFKLDDIAGKSDIFGPIAVVFGIIMYCSPLFVIRNVYKTKRVGYLSFLFCLASFLNGIAWFIYAFLPTIDLYLAIANGIGILLGIVQLGLLCMFREKPKFVDVQLEDVEIPSC</sequence>
<keyword evidence="8 13" id="KW-0812">Transmembrane</keyword>
<feature type="transmembrane region" description="Helical" evidence="13">
    <location>
        <begin position="175"/>
        <end position="197"/>
    </location>
</feature>
<accession>A0ABD3TBR3</accession>
<comment type="similarity">
    <text evidence="3">Belongs to the SWEET sugar transporter family.</text>
</comment>
<feature type="transmembrane region" description="Helical" evidence="13">
    <location>
        <begin position="117"/>
        <end position="136"/>
    </location>
</feature>
<keyword evidence="11" id="KW-0333">Golgi apparatus</keyword>
<evidence type="ECO:0000256" key="2">
    <source>
        <dbReference type="ARBA" id="ARBA00004653"/>
    </source>
</evidence>
<evidence type="ECO:0000256" key="12">
    <source>
        <dbReference type="ARBA" id="ARBA00023136"/>
    </source>
</evidence>
<feature type="transmembrane region" description="Helical" evidence="13">
    <location>
        <begin position="148"/>
        <end position="169"/>
    </location>
</feature>
<evidence type="ECO:0000256" key="6">
    <source>
        <dbReference type="ARBA" id="ARBA00022475"/>
    </source>
</evidence>
<keyword evidence="12 13" id="KW-0472">Membrane</keyword>
<dbReference type="Pfam" id="PF03083">
    <property type="entry name" value="MtN3_slv"/>
    <property type="match status" value="1"/>
</dbReference>
<evidence type="ECO:0000256" key="13">
    <source>
        <dbReference type="SAM" id="Phobius"/>
    </source>
</evidence>
<evidence type="ECO:0000256" key="4">
    <source>
        <dbReference type="ARBA" id="ARBA00021741"/>
    </source>
</evidence>
<dbReference type="Proteomes" id="UP001634393">
    <property type="component" value="Unassembled WGS sequence"/>
</dbReference>
<feature type="transmembrane region" description="Helical" evidence="13">
    <location>
        <begin position="87"/>
        <end position="105"/>
    </location>
</feature>
<keyword evidence="10 13" id="KW-1133">Transmembrane helix</keyword>
<comment type="subcellular location">
    <subcellularLocation>
        <location evidence="1">Cell membrane</location>
        <topology evidence="1">Multi-pass membrane protein</topology>
    </subcellularLocation>
    <subcellularLocation>
        <location evidence="2">Golgi apparatus membrane</location>
        <topology evidence="2">Multi-pass membrane protein</topology>
    </subcellularLocation>
</comment>
<evidence type="ECO:0000256" key="3">
    <source>
        <dbReference type="ARBA" id="ARBA00007809"/>
    </source>
</evidence>
<dbReference type="PANTHER" id="PTHR10791">
    <property type="entry name" value="RAG1-ACTIVATING PROTEIN 1"/>
    <property type="match status" value="1"/>
</dbReference>
<dbReference type="GO" id="GO:0005886">
    <property type="term" value="C:plasma membrane"/>
    <property type="evidence" value="ECO:0007669"/>
    <property type="project" value="UniProtKB-SubCell"/>
</dbReference>
<evidence type="ECO:0000256" key="9">
    <source>
        <dbReference type="ARBA" id="ARBA00022737"/>
    </source>
</evidence>
<keyword evidence="6" id="KW-1003">Cell membrane</keyword>
<evidence type="ECO:0000256" key="11">
    <source>
        <dbReference type="ARBA" id="ARBA00023034"/>
    </source>
</evidence>
<reference evidence="14 15" key="1">
    <citation type="submission" date="2024-12" db="EMBL/GenBank/DDBJ databases">
        <title>The unique morphological basis and parallel evolutionary history of personate flowers in Penstemon.</title>
        <authorList>
            <person name="Depatie T.H."/>
            <person name="Wessinger C.A."/>
        </authorList>
    </citation>
    <scope>NUCLEOTIDE SEQUENCE [LARGE SCALE GENOMIC DNA]</scope>
    <source>
        <strain evidence="14">WTNN_2</strain>
        <tissue evidence="14">Leaf</tissue>
    </source>
</reference>
<evidence type="ECO:0000256" key="5">
    <source>
        <dbReference type="ARBA" id="ARBA00022448"/>
    </source>
</evidence>
<dbReference type="InterPro" id="IPR004316">
    <property type="entry name" value="SWEET_rpt"/>
</dbReference>
<dbReference type="PANTHER" id="PTHR10791:SF236">
    <property type="entry name" value="BIDIRECTIONAL SUGAR TRANSPORTER SWEET8"/>
    <property type="match status" value="1"/>
</dbReference>
<gene>
    <name evidence="14" type="ORF">ACJIZ3_009130</name>
</gene>
<protein>
    <recommendedName>
        <fullName evidence="4">Sugar transporter SWEET1</fullName>
    </recommendedName>
</protein>
<evidence type="ECO:0000256" key="7">
    <source>
        <dbReference type="ARBA" id="ARBA00022597"/>
    </source>
</evidence>
<dbReference type="AlphaFoldDB" id="A0ABD3TBR3"/>
<evidence type="ECO:0000256" key="1">
    <source>
        <dbReference type="ARBA" id="ARBA00004651"/>
    </source>
</evidence>
<dbReference type="GO" id="GO:0000139">
    <property type="term" value="C:Golgi membrane"/>
    <property type="evidence" value="ECO:0007669"/>
    <property type="project" value="UniProtKB-SubCell"/>
</dbReference>
<feature type="transmembrane region" description="Helical" evidence="13">
    <location>
        <begin position="35"/>
        <end position="51"/>
    </location>
</feature>
<name>A0ABD3TBR3_9LAMI</name>
<keyword evidence="9" id="KW-0677">Repeat</keyword>
<dbReference type="FunFam" id="1.20.1280.290:FF:000004">
    <property type="entry name" value="Sugar transporter SWEET"/>
    <property type="match status" value="1"/>
</dbReference>